<organism evidence="1">
    <name type="scientific">Anguilla anguilla</name>
    <name type="common">European freshwater eel</name>
    <name type="synonym">Muraena anguilla</name>
    <dbReference type="NCBI Taxonomy" id="7936"/>
    <lineage>
        <taxon>Eukaryota</taxon>
        <taxon>Metazoa</taxon>
        <taxon>Chordata</taxon>
        <taxon>Craniata</taxon>
        <taxon>Vertebrata</taxon>
        <taxon>Euteleostomi</taxon>
        <taxon>Actinopterygii</taxon>
        <taxon>Neopterygii</taxon>
        <taxon>Teleostei</taxon>
        <taxon>Anguilliformes</taxon>
        <taxon>Anguillidae</taxon>
        <taxon>Anguilla</taxon>
    </lineage>
</organism>
<dbReference type="AlphaFoldDB" id="A0A0E9SU62"/>
<reference evidence="1" key="1">
    <citation type="submission" date="2014-11" db="EMBL/GenBank/DDBJ databases">
        <authorList>
            <person name="Amaro Gonzalez C."/>
        </authorList>
    </citation>
    <scope>NUCLEOTIDE SEQUENCE</scope>
</reference>
<sequence>MFGGYICIMLCTEKRAGDFKMRKCNKNSNIPRQKRHKR</sequence>
<evidence type="ECO:0000313" key="1">
    <source>
        <dbReference type="EMBL" id="JAH44894.1"/>
    </source>
</evidence>
<proteinExistence type="predicted"/>
<protein>
    <submittedName>
        <fullName evidence="1">Uncharacterized protein</fullName>
    </submittedName>
</protein>
<dbReference type="EMBL" id="GBXM01063683">
    <property type="protein sequence ID" value="JAH44894.1"/>
    <property type="molecule type" value="Transcribed_RNA"/>
</dbReference>
<reference evidence="1" key="2">
    <citation type="journal article" date="2015" name="Fish Shellfish Immunol.">
        <title>Early steps in the European eel (Anguilla anguilla)-Vibrio vulnificus interaction in the gills: Role of the RtxA13 toxin.</title>
        <authorList>
            <person name="Callol A."/>
            <person name="Pajuelo D."/>
            <person name="Ebbesson L."/>
            <person name="Teles M."/>
            <person name="MacKenzie S."/>
            <person name="Amaro C."/>
        </authorList>
    </citation>
    <scope>NUCLEOTIDE SEQUENCE</scope>
</reference>
<accession>A0A0E9SU62</accession>
<name>A0A0E9SU62_ANGAN</name>